<organism evidence="2 3">
    <name type="scientific">Streptomyces djakartensis</name>
    <dbReference type="NCBI Taxonomy" id="68193"/>
    <lineage>
        <taxon>Bacteria</taxon>
        <taxon>Bacillati</taxon>
        <taxon>Actinomycetota</taxon>
        <taxon>Actinomycetes</taxon>
        <taxon>Kitasatosporales</taxon>
        <taxon>Streptomycetaceae</taxon>
        <taxon>Streptomyces</taxon>
    </lineage>
</organism>
<keyword evidence="3" id="KW-1185">Reference proteome</keyword>
<dbReference type="InterPro" id="IPR027417">
    <property type="entry name" value="P-loop_NTPase"/>
</dbReference>
<evidence type="ECO:0000256" key="1">
    <source>
        <dbReference type="SAM" id="MobiDB-lite"/>
    </source>
</evidence>
<evidence type="ECO:0000313" key="2">
    <source>
        <dbReference type="EMBL" id="GGY03637.1"/>
    </source>
</evidence>
<sequence length="712" mass="77212">MRAPMRAHAVLERRIVAARERAFVGRAAELALFEKTLTGAPDAHPVLWFHGPGGIGKSALLDRFAHRARAEGRSVVTVDGRSVEPTAEAFASAARPVLREEGGLLLVDAFERFPGLENWLMEDFLPRIPLGTAVVVAGRDAPNPRWTADPGWTDVLRSVALREFGLVESARYLQLRGLPRSAQRVLLPVVGGNPLALSLAAESLGAAVRRSSARPAAPPPEWRPGQDVLGSLLPHLLGRLPDPDHRRALEVCAHLRVTTEALLREVLGDRAPELFDWLRAQPFVDGADDGLYPHDAVCGALRADLRWRDPEGARELHERLHQRLLDRVRTVADAEVPRAVHDLMFLHAPPDRRCCYRTAGSGVREAPYAPGDRAQVLALARQAEGEDSAAQVAHWLDRQPEAFRVYRAAGGDEEGIVAFLAVPLLPAGAPGSADPHPDRDAVVAAALEHVRGTAPSLPGDLIAVVRFLVAAPGAREGDSWRAMWWRLCGELVRAERLTWVFTAARDGEQGWSPAERYLPAVDRQPATAGPVPTLRGLDLRLHPPVPLLEASLRDGLSSEPRTAFATRHERPAAPPTLHRADFDAAVRDALRALRTPDLLAVNPLSQCRIAAGADTDLAAVLERAIAALPRERGGAKRHRALVTTYVKGAPTQQAAAHRLGLPFSTYRRHLTGAVQRVCDLLWQWELNGVPPEAGPGDGPPAPGPARSRDVAV</sequence>
<protein>
    <recommendedName>
        <fullName evidence="4">ATP-binding protein</fullName>
    </recommendedName>
</protein>
<feature type="region of interest" description="Disordered" evidence="1">
    <location>
        <begin position="691"/>
        <end position="712"/>
    </location>
</feature>
<proteinExistence type="predicted"/>
<evidence type="ECO:0008006" key="4">
    <source>
        <dbReference type="Google" id="ProtNLM"/>
    </source>
</evidence>
<accession>A0ABQ2Z7K2</accession>
<reference evidence="3" key="1">
    <citation type="journal article" date="2019" name="Int. J. Syst. Evol. Microbiol.">
        <title>The Global Catalogue of Microorganisms (GCM) 10K type strain sequencing project: providing services to taxonomists for standard genome sequencing and annotation.</title>
        <authorList>
            <consortium name="The Broad Institute Genomics Platform"/>
            <consortium name="The Broad Institute Genome Sequencing Center for Infectious Disease"/>
            <person name="Wu L."/>
            <person name="Ma J."/>
        </authorList>
    </citation>
    <scope>NUCLEOTIDE SEQUENCE [LARGE SCALE GENOMIC DNA]</scope>
    <source>
        <strain evidence="3">JCM 4957</strain>
    </source>
</reference>
<name>A0ABQ2Z7K2_9ACTN</name>
<dbReference type="Gene3D" id="3.40.50.300">
    <property type="entry name" value="P-loop containing nucleotide triphosphate hydrolases"/>
    <property type="match status" value="1"/>
</dbReference>
<gene>
    <name evidence="2" type="ORF">GCM10010384_04690</name>
</gene>
<evidence type="ECO:0000313" key="3">
    <source>
        <dbReference type="Proteomes" id="UP000653308"/>
    </source>
</evidence>
<dbReference type="Proteomes" id="UP000653308">
    <property type="component" value="Unassembled WGS sequence"/>
</dbReference>
<dbReference type="SUPFAM" id="SSF52540">
    <property type="entry name" value="P-loop containing nucleoside triphosphate hydrolases"/>
    <property type="match status" value="1"/>
</dbReference>
<dbReference type="EMBL" id="BMWE01000001">
    <property type="protein sequence ID" value="GGY03637.1"/>
    <property type="molecule type" value="Genomic_DNA"/>
</dbReference>
<comment type="caution">
    <text evidence="2">The sequence shown here is derived from an EMBL/GenBank/DDBJ whole genome shotgun (WGS) entry which is preliminary data.</text>
</comment>